<reference evidence="2 3" key="1">
    <citation type="submission" date="2015-12" db="EMBL/GenBank/DDBJ databases">
        <title>Genome sequence of Oceanibaculum pacificum MCCC 1A02656.</title>
        <authorList>
            <person name="Lu L."/>
            <person name="Lai Q."/>
            <person name="Shao Z."/>
            <person name="Qian P."/>
        </authorList>
    </citation>
    <scope>NUCLEOTIDE SEQUENCE [LARGE SCALE GENOMIC DNA]</scope>
    <source>
        <strain evidence="2 3">MCCC 1A02656</strain>
    </source>
</reference>
<feature type="coiled-coil region" evidence="1">
    <location>
        <begin position="284"/>
        <end position="328"/>
    </location>
</feature>
<organism evidence="2 3">
    <name type="scientific">Oceanibaculum pacificum</name>
    <dbReference type="NCBI Taxonomy" id="580166"/>
    <lineage>
        <taxon>Bacteria</taxon>
        <taxon>Pseudomonadati</taxon>
        <taxon>Pseudomonadota</taxon>
        <taxon>Alphaproteobacteria</taxon>
        <taxon>Rhodospirillales</taxon>
        <taxon>Oceanibaculaceae</taxon>
        <taxon>Oceanibaculum</taxon>
    </lineage>
</organism>
<gene>
    <name evidence="2" type="ORF">AUP43_08225</name>
</gene>
<evidence type="ECO:0000313" key="3">
    <source>
        <dbReference type="Proteomes" id="UP000076400"/>
    </source>
</evidence>
<dbReference type="Proteomes" id="UP000076400">
    <property type="component" value="Unassembled WGS sequence"/>
</dbReference>
<proteinExistence type="predicted"/>
<dbReference type="Pfam" id="PF12532">
    <property type="entry name" value="DUF3732"/>
    <property type="match status" value="1"/>
</dbReference>
<name>A0A154W5H6_9PROT</name>
<evidence type="ECO:0000313" key="2">
    <source>
        <dbReference type="EMBL" id="KZD08739.1"/>
    </source>
</evidence>
<dbReference type="AlphaFoldDB" id="A0A154W5H6"/>
<dbReference type="InterPro" id="IPR022205">
    <property type="entry name" value="DUF3732"/>
</dbReference>
<feature type="coiled-coil region" evidence="1">
    <location>
        <begin position="206"/>
        <end position="233"/>
    </location>
</feature>
<dbReference type="STRING" id="580166.AUP43_08225"/>
<keyword evidence="3" id="KW-1185">Reference proteome</keyword>
<keyword evidence="1" id="KW-0175">Coiled coil</keyword>
<dbReference type="RefSeq" id="WP_067555392.1">
    <property type="nucleotide sequence ID" value="NZ_LPXN01000103.1"/>
</dbReference>
<protein>
    <recommendedName>
        <fullName evidence="4">Rad50/SbcC-type AAA domain-containing protein</fullName>
    </recommendedName>
</protein>
<dbReference type="EMBL" id="LPXN01000103">
    <property type="protein sequence ID" value="KZD08739.1"/>
    <property type="molecule type" value="Genomic_DNA"/>
</dbReference>
<evidence type="ECO:0000256" key="1">
    <source>
        <dbReference type="SAM" id="Coils"/>
    </source>
</evidence>
<evidence type="ECO:0008006" key="4">
    <source>
        <dbReference type="Google" id="ProtNLM"/>
    </source>
</evidence>
<feature type="coiled-coil region" evidence="1">
    <location>
        <begin position="359"/>
        <end position="407"/>
    </location>
</feature>
<comment type="caution">
    <text evidence="2">The sequence shown here is derived from an EMBL/GenBank/DDBJ whole genome shotgun (WGS) entry which is preliminary data.</text>
</comment>
<dbReference type="OrthoDB" id="103556at2"/>
<accession>A0A154W5H6</accession>
<sequence>MTLQLRAIAIYSHAGERRDIEFVLGRLNIVTGASKTGKSALLDIVDYCWGRSECTIPEGEIRRGVSWFAILLDRDGEGILIARRNPGPAGKASDDIFFERGVAGFPDTLEPFTKNVTADGLRAQLSMVLGIAENTHVPEPGSMRAPLEASASQAIFFCLQAQDEIANRRLLFHRQGEQFIPSHIKDTLPYFVGAMGEDHYLQRKRYDEARARLRKLERDYAEARALANEASGTAQSLLQEAKRVGLLPAGAFADTPADLRVLLAAAAAPRELAYALNDDPAADLTDLENRRRRLRGEMQDVREEIADVQRLEREASEFQVEAREQEARLASIGLLADDSGDAETCPLCDSHLATPIPSVSEVRRSLTALEGQLQSVRRDNPRLQARQAELEARRNSLDEQLKSVQADILTRILENERLRIEQDQFTEQARTAGRIGYYIENARTITSDEGIRLAIARARAEVSELEKLLDLEALEERLTTALGLVGRDLTKYARLLDLEHGDNTLRLDRKNLTVVADTIDGPLALPQIGSGENWVGYHVAAHLAIHGLFRARKRPVPAFLMLDQPSQVHYPPERDVGEIDGKSDEDQAAVARLYRLLFDSCVEHYPDMQIIVMDHVELLEDWFRESTVERWRDNIKLVPVSWLRST</sequence>